<feature type="transmembrane region" description="Helical" evidence="8">
    <location>
        <begin position="71"/>
        <end position="93"/>
    </location>
</feature>
<dbReference type="Pfam" id="PF00953">
    <property type="entry name" value="Glycos_transf_4"/>
    <property type="match status" value="1"/>
</dbReference>
<feature type="transmembrane region" description="Helical" evidence="8">
    <location>
        <begin position="105"/>
        <end position="131"/>
    </location>
</feature>
<evidence type="ECO:0000256" key="6">
    <source>
        <dbReference type="ARBA" id="ARBA00023136"/>
    </source>
</evidence>
<comment type="subcellular location">
    <subcellularLocation>
        <location evidence="1">Cell membrane</location>
        <topology evidence="1">Multi-pass membrane protein</topology>
    </subcellularLocation>
</comment>
<protein>
    <recommendedName>
        <fullName evidence="11">Phospho-N-acetylmuramoyl-pentapeptide-transferase</fullName>
    </recommendedName>
</protein>
<dbReference type="EMBL" id="BSUZ01000001">
    <property type="protein sequence ID" value="GMA88614.1"/>
    <property type="molecule type" value="Genomic_DNA"/>
</dbReference>
<evidence type="ECO:0000256" key="7">
    <source>
        <dbReference type="SAM" id="MobiDB-lite"/>
    </source>
</evidence>
<dbReference type="CDD" id="cd06853">
    <property type="entry name" value="GT_WecA_like"/>
    <property type="match status" value="1"/>
</dbReference>
<dbReference type="Proteomes" id="UP001157017">
    <property type="component" value="Unassembled WGS sequence"/>
</dbReference>
<keyword evidence="2" id="KW-1003">Cell membrane</keyword>
<comment type="caution">
    <text evidence="9">The sequence shown here is derived from an EMBL/GenBank/DDBJ whole genome shotgun (WGS) entry which is preliminary data.</text>
</comment>
<evidence type="ECO:0000256" key="3">
    <source>
        <dbReference type="ARBA" id="ARBA00022679"/>
    </source>
</evidence>
<sequence length="232" mass="24515">MNAVNFVDGLDGLAAGIVGIAAIAFFGYSYSISKDFAPNVFSVGSLVAAALVGCCLGFLPHNFNPAKIFMGDSGAMLLGLLLSASTISLIGSLDPQSVGDERQQNLLYLFPLLMPLAVLVVPLLDLVLAVVRRTRAGKSPFHPDAKHLHHQPARAGPQPRRCCRRALPLDGGGRAGRRLVRAGAGPLRRAGRRRAGPARADDHARRAARAARGSTHGHPAHRVLTHAVVAIR</sequence>
<gene>
    <name evidence="9" type="ORF">GCM10025868_38640</name>
</gene>
<organism evidence="9 10">
    <name type="scientific">Angustibacter aerolatus</name>
    <dbReference type="NCBI Taxonomy" id="1162965"/>
    <lineage>
        <taxon>Bacteria</taxon>
        <taxon>Bacillati</taxon>
        <taxon>Actinomycetota</taxon>
        <taxon>Actinomycetes</taxon>
        <taxon>Kineosporiales</taxon>
        <taxon>Kineosporiaceae</taxon>
    </lineage>
</organism>
<proteinExistence type="predicted"/>
<keyword evidence="6 8" id="KW-0472">Membrane</keyword>
<feature type="transmembrane region" description="Helical" evidence="8">
    <location>
        <begin position="36"/>
        <end position="59"/>
    </location>
</feature>
<evidence type="ECO:0000256" key="2">
    <source>
        <dbReference type="ARBA" id="ARBA00022475"/>
    </source>
</evidence>
<keyword evidence="4 8" id="KW-0812">Transmembrane</keyword>
<evidence type="ECO:0000313" key="9">
    <source>
        <dbReference type="EMBL" id="GMA88614.1"/>
    </source>
</evidence>
<dbReference type="PANTHER" id="PTHR22926:SF3">
    <property type="entry name" value="UNDECAPRENYL-PHOSPHATE ALPHA-N-ACETYLGLUCOSAMINYL 1-PHOSPHATE TRANSFERASE"/>
    <property type="match status" value="1"/>
</dbReference>
<reference evidence="10" key="1">
    <citation type="journal article" date="2019" name="Int. J. Syst. Evol. Microbiol.">
        <title>The Global Catalogue of Microorganisms (GCM) 10K type strain sequencing project: providing services to taxonomists for standard genome sequencing and annotation.</title>
        <authorList>
            <consortium name="The Broad Institute Genomics Platform"/>
            <consortium name="The Broad Institute Genome Sequencing Center for Infectious Disease"/>
            <person name="Wu L."/>
            <person name="Ma J."/>
        </authorList>
    </citation>
    <scope>NUCLEOTIDE SEQUENCE [LARGE SCALE GENOMIC DNA]</scope>
    <source>
        <strain evidence="10">NBRC 108730</strain>
    </source>
</reference>
<name>A0ABQ6JMQ9_9ACTN</name>
<dbReference type="InterPro" id="IPR000715">
    <property type="entry name" value="Glycosyl_transferase_4"/>
</dbReference>
<keyword evidence="5 8" id="KW-1133">Transmembrane helix</keyword>
<keyword evidence="10" id="KW-1185">Reference proteome</keyword>
<feature type="transmembrane region" description="Helical" evidence="8">
    <location>
        <begin position="12"/>
        <end position="30"/>
    </location>
</feature>
<accession>A0ABQ6JMQ9</accession>
<feature type="region of interest" description="Disordered" evidence="7">
    <location>
        <begin position="139"/>
        <end position="161"/>
    </location>
</feature>
<evidence type="ECO:0000313" key="10">
    <source>
        <dbReference type="Proteomes" id="UP001157017"/>
    </source>
</evidence>
<evidence type="ECO:0008006" key="11">
    <source>
        <dbReference type="Google" id="ProtNLM"/>
    </source>
</evidence>
<evidence type="ECO:0000256" key="4">
    <source>
        <dbReference type="ARBA" id="ARBA00022692"/>
    </source>
</evidence>
<evidence type="ECO:0000256" key="1">
    <source>
        <dbReference type="ARBA" id="ARBA00004651"/>
    </source>
</evidence>
<feature type="region of interest" description="Disordered" evidence="7">
    <location>
        <begin position="184"/>
        <end position="221"/>
    </location>
</feature>
<dbReference type="PANTHER" id="PTHR22926">
    <property type="entry name" value="PHOSPHO-N-ACETYLMURAMOYL-PENTAPEPTIDE-TRANSFERASE"/>
    <property type="match status" value="1"/>
</dbReference>
<keyword evidence="3" id="KW-0808">Transferase</keyword>
<evidence type="ECO:0000256" key="5">
    <source>
        <dbReference type="ARBA" id="ARBA00022989"/>
    </source>
</evidence>
<evidence type="ECO:0000256" key="8">
    <source>
        <dbReference type="SAM" id="Phobius"/>
    </source>
</evidence>